<feature type="compositionally biased region" description="Polar residues" evidence="4">
    <location>
        <begin position="684"/>
        <end position="700"/>
    </location>
</feature>
<feature type="compositionally biased region" description="Low complexity" evidence="4">
    <location>
        <begin position="621"/>
        <end position="633"/>
    </location>
</feature>
<dbReference type="EMBL" id="JABSTR010000001">
    <property type="protein sequence ID" value="KAH9361800.1"/>
    <property type="molecule type" value="Genomic_DNA"/>
</dbReference>
<feature type="region of interest" description="Disordered" evidence="4">
    <location>
        <begin position="598"/>
        <end position="638"/>
    </location>
</feature>
<dbReference type="GO" id="GO:0060271">
    <property type="term" value="P:cilium assembly"/>
    <property type="evidence" value="ECO:0007669"/>
    <property type="project" value="InterPro"/>
</dbReference>
<dbReference type="Pfam" id="PF19033">
    <property type="entry name" value="Intu_longin_3"/>
    <property type="match status" value="1"/>
</dbReference>
<feature type="region of interest" description="Disordered" evidence="4">
    <location>
        <begin position="1"/>
        <end position="36"/>
    </location>
</feature>
<sequence length="940" mass="104628">MRRAASQAAHTARPKDLWNKENATNGCSDKSYEPEWAENIGPKGELFYIEPRYKSSFGTRSAAASDRSSADDSQPLRSNKGFRFEAKNKIKCLVGLKKVKHGNGQADVSQNTALKEPSLQSFNKAECIEVFIDVDPARHNYGRRATACEALFGIIPGCLPSRLATAEALKDSSPVMVQGLLPEGEAIKTGAVKIGDVLRSVDGSSVNEKNLDSILRGISKPQKVKLQFVRLEEHTLINCEKYTCAQDVDLQSSLIKQLSGDTAMVQQVEQRLRQTPHAFIYQGFCGDVHQQSEPVRRSEHFYRFPDYDHALSNLRGMFITLSSVLCDVTTAKPQTGSLTVEGHLVHLAYFHEENGMAVLCLPAARATAEEVYGFLMEIVKLLKLEYRSLSQAFERVESHACVDLFLLHFFREMLLDLGVECSRLSFLRSLPNAQWLHLPVEAQGHVDSVLSELESADMSEAFYQSPRRFTVLGSCAFYKGCLLGNHMPKDCFESVYLYCRHYQLLTLTKEESVGQVVVWKEIFLQNEQAPVRHFLLIVGLKHSLLLLVLEVGGCAFVDEENPAPDAFYIDHTQNALLQLDSLGVLSVAEGCLLNRTSVPGSTNSSASSRSWLQGPMKDSHSSLSLPGPMSLSPRRARKSSDMEQCHLLQCTSSHFDCAEHELQMGRSYSSCSDSNGLRARHCSISTSSDCDSRTSGSDVYQSRDQKMQKSYTSSYDLSSLRRSLEDGSSQGQNQTQSPQTPTCADENLVFHYLSIEMADGVFVAPVESALKSSLGVEVIDNFYRCCMAIRKIFRTTAKEARNAREDEHDCESKFLSDRNLSCVKEHGVLFTCSSSSKGRAKAPISYWVVGRLFADRHQPREVYVCMHEHVSATALEMAFRLSFGLQVLPLFFSPGMEQPNGYPGSQACARCTTRTAQPSWIFTLPYAKGKDSLFFAFLQG</sequence>
<dbReference type="GO" id="GO:0005737">
    <property type="term" value="C:cytoplasm"/>
    <property type="evidence" value="ECO:0007669"/>
    <property type="project" value="TreeGrafter"/>
</dbReference>
<dbReference type="InterPro" id="IPR043988">
    <property type="entry name" value="CCZ1/INTU_longin_2"/>
</dbReference>
<gene>
    <name evidence="6" type="ORF">HPB48_003791</name>
</gene>
<protein>
    <recommendedName>
        <fullName evidence="3">Inturned planar cell polarity effector homolog</fullName>
    </recommendedName>
</protein>
<comment type="subcellular location">
    <subcellularLocation>
        <location evidence="2">Cell surface</location>
    </subcellularLocation>
    <subcellularLocation>
        <location evidence="1">Cytoplasm</location>
        <location evidence="1">Cytoskeleton</location>
        <location evidence="1">Cilium basal body</location>
    </subcellularLocation>
</comment>
<dbReference type="GO" id="GO:0009986">
    <property type="term" value="C:cell surface"/>
    <property type="evidence" value="ECO:0007669"/>
    <property type="project" value="UniProtKB-SubCell"/>
</dbReference>
<dbReference type="OMA" id="YVCHRSD"/>
<name>A0A9J6FH79_HAELO</name>
<dbReference type="SUPFAM" id="SSF50156">
    <property type="entry name" value="PDZ domain-like"/>
    <property type="match status" value="1"/>
</dbReference>
<dbReference type="InterPro" id="IPR043989">
    <property type="entry name" value="CCZ1/INTU/HSP4_longin_3"/>
</dbReference>
<evidence type="ECO:0000256" key="1">
    <source>
        <dbReference type="ARBA" id="ARBA00004120"/>
    </source>
</evidence>
<dbReference type="InterPro" id="IPR036034">
    <property type="entry name" value="PDZ_sf"/>
</dbReference>
<reference evidence="6 7" key="1">
    <citation type="journal article" date="2020" name="Cell">
        <title>Large-Scale Comparative Analyses of Tick Genomes Elucidate Their Genetic Diversity and Vector Capacities.</title>
        <authorList>
            <consortium name="Tick Genome and Microbiome Consortium (TIGMIC)"/>
            <person name="Jia N."/>
            <person name="Wang J."/>
            <person name="Shi W."/>
            <person name="Du L."/>
            <person name="Sun Y."/>
            <person name="Zhan W."/>
            <person name="Jiang J.F."/>
            <person name="Wang Q."/>
            <person name="Zhang B."/>
            <person name="Ji P."/>
            <person name="Bell-Sakyi L."/>
            <person name="Cui X.M."/>
            <person name="Yuan T.T."/>
            <person name="Jiang B.G."/>
            <person name="Yang W.F."/>
            <person name="Lam T.T."/>
            <person name="Chang Q.C."/>
            <person name="Ding S.J."/>
            <person name="Wang X.J."/>
            <person name="Zhu J.G."/>
            <person name="Ruan X.D."/>
            <person name="Zhao L."/>
            <person name="Wei J.T."/>
            <person name="Ye R.Z."/>
            <person name="Que T.C."/>
            <person name="Du C.H."/>
            <person name="Zhou Y.H."/>
            <person name="Cheng J.X."/>
            <person name="Dai P.F."/>
            <person name="Guo W.B."/>
            <person name="Han X.H."/>
            <person name="Huang E.J."/>
            <person name="Li L.F."/>
            <person name="Wei W."/>
            <person name="Gao Y.C."/>
            <person name="Liu J.Z."/>
            <person name="Shao H.Z."/>
            <person name="Wang X."/>
            <person name="Wang C.C."/>
            <person name="Yang T.C."/>
            <person name="Huo Q.B."/>
            <person name="Li W."/>
            <person name="Chen H.Y."/>
            <person name="Chen S.E."/>
            <person name="Zhou L.G."/>
            <person name="Ni X.B."/>
            <person name="Tian J.H."/>
            <person name="Sheng Y."/>
            <person name="Liu T."/>
            <person name="Pan Y.S."/>
            <person name="Xia L.Y."/>
            <person name="Li J."/>
            <person name="Zhao F."/>
            <person name="Cao W.C."/>
        </authorList>
    </citation>
    <scope>NUCLEOTIDE SEQUENCE [LARGE SCALE GENOMIC DNA]</scope>
    <source>
        <strain evidence="6">HaeL-2018</strain>
    </source>
</reference>
<dbReference type="VEuPathDB" id="VectorBase:HLOH_060792"/>
<evidence type="ECO:0000256" key="2">
    <source>
        <dbReference type="ARBA" id="ARBA00004241"/>
    </source>
</evidence>
<evidence type="ECO:0000313" key="7">
    <source>
        <dbReference type="Proteomes" id="UP000821853"/>
    </source>
</evidence>
<dbReference type="GO" id="GO:0007399">
    <property type="term" value="P:nervous system development"/>
    <property type="evidence" value="ECO:0007669"/>
    <property type="project" value="TreeGrafter"/>
</dbReference>
<comment type="caution">
    <text evidence="6">The sequence shown here is derived from an EMBL/GenBank/DDBJ whole genome shotgun (WGS) entry which is preliminary data.</text>
</comment>
<dbReference type="PROSITE" id="PS50106">
    <property type="entry name" value="PDZ"/>
    <property type="match status" value="1"/>
</dbReference>
<dbReference type="GO" id="GO:0016192">
    <property type="term" value="P:vesicle-mediated transport"/>
    <property type="evidence" value="ECO:0007669"/>
    <property type="project" value="InterPro"/>
</dbReference>
<dbReference type="InterPro" id="IPR039151">
    <property type="entry name" value="INTU"/>
</dbReference>
<feature type="compositionally biased region" description="Low complexity" evidence="4">
    <location>
        <begin position="710"/>
        <end position="729"/>
    </location>
</feature>
<dbReference type="AlphaFoldDB" id="A0A9J6FH79"/>
<dbReference type="PANTHER" id="PTHR21082">
    <property type="entry name" value="PROTEIN INTURNED"/>
    <property type="match status" value="1"/>
</dbReference>
<accession>A0A9J6FH79</accession>
<keyword evidence="7" id="KW-1185">Reference proteome</keyword>
<dbReference type="InterPro" id="IPR001478">
    <property type="entry name" value="PDZ"/>
</dbReference>
<evidence type="ECO:0000259" key="5">
    <source>
        <dbReference type="PROSITE" id="PS50106"/>
    </source>
</evidence>
<feature type="compositionally biased region" description="Polar residues" evidence="4">
    <location>
        <begin position="598"/>
        <end position="611"/>
    </location>
</feature>
<proteinExistence type="predicted"/>
<dbReference type="GO" id="GO:0001736">
    <property type="term" value="P:establishment of planar polarity"/>
    <property type="evidence" value="ECO:0007669"/>
    <property type="project" value="InterPro"/>
</dbReference>
<dbReference type="Pfam" id="PF19032">
    <property type="entry name" value="Intu_longin_2"/>
    <property type="match status" value="1"/>
</dbReference>
<organism evidence="6 7">
    <name type="scientific">Haemaphysalis longicornis</name>
    <name type="common">Bush tick</name>
    <dbReference type="NCBI Taxonomy" id="44386"/>
    <lineage>
        <taxon>Eukaryota</taxon>
        <taxon>Metazoa</taxon>
        <taxon>Ecdysozoa</taxon>
        <taxon>Arthropoda</taxon>
        <taxon>Chelicerata</taxon>
        <taxon>Arachnida</taxon>
        <taxon>Acari</taxon>
        <taxon>Parasitiformes</taxon>
        <taxon>Ixodida</taxon>
        <taxon>Ixodoidea</taxon>
        <taxon>Ixodidae</taxon>
        <taxon>Haemaphysalinae</taxon>
        <taxon>Haemaphysalis</taxon>
    </lineage>
</organism>
<evidence type="ECO:0000256" key="4">
    <source>
        <dbReference type="SAM" id="MobiDB-lite"/>
    </source>
</evidence>
<feature type="domain" description="PDZ" evidence="5">
    <location>
        <begin position="175"/>
        <end position="230"/>
    </location>
</feature>
<evidence type="ECO:0000256" key="3">
    <source>
        <dbReference type="ARBA" id="ARBA00032633"/>
    </source>
</evidence>
<feature type="region of interest" description="Disordered" evidence="4">
    <location>
        <begin position="684"/>
        <end position="742"/>
    </location>
</feature>
<dbReference type="OrthoDB" id="10263272at2759"/>
<feature type="compositionally biased region" description="Polar residues" evidence="4">
    <location>
        <begin position="730"/>
        <end position="742"/>
    </location>
</feature>
<dbReference type="Proteomes" id="UP000821853">
    <property type="component" value="Chromosome 1"/>
</dbReference>
<dbReference type="GO" id="GO:0005929">
    <property type="term" value="C:cilium"/>
    <property type="evidence" value="ECO:0007669"/>
    <property type="project" value="TreeGrafter"/>
</dbReference>
<dbReference type="PANTHER" id="PTHR21082:SF4">
    <property type="entry name" value="PROTEIN INTURNED"/>
    <property type="match status" value="1"/>
</dbReference>
<evidence type="ECO:0000313" key="6">
    <source>
        <dbReference type="EMBL" id="KAH9361800.1"/>
    </source>
</evidence>
<dbReference type="Gene3D" id="2.30.42.10">
    <property type="match status" value="1"/>
</dbReference>